<sequence length="84" mass="8616">MTGDASNRCYVRLVRGGETALLAQSPADGLAAEFIAIAEILTSIGLSAPRIIAAEPAQGLILQEDFGDETFTALLGSGVEVAPL</sequence>
<name>A0A383B3E0_9ZZZZ</name>
<reference evidence="1" key="1">
    <citation type="submission" date="2018-05" db="EMBL/GenBank/DDBJ databases">
        <authorList>
            <person name="Lanie J.A."/>
            <person name="Ng W.-L."/>
            <person name="Kazmierczak K.M."/>
            <person name="Andrzejewski T.M."/>
            <person name="Davidsen T.M."/>
            <person name="Wayne K.J."/>
            <person name="Tettelin H."/>
            <person name="Glass J.I."/>
            <person name="Rusch D."/>
            <person name="Podicherti R."/>
            <person name="Tsui H.-C.T."/>
            <person name="Winkler M.E."/>
        </authorList>
    </citation>
    <scope>NUCLEOTIDE SEQUENCE</scope>
</reference>
<gene>
    <name evidence="1" type="ORF">METZ01_LOCUS467255</name>
</gene>
<proteinExistence type="predicted"/>
<dbReference type="InterPro" id="IPR011009">
    <property type="entry name" value="Kinase-like_dom_sf"/>
</dbReference>
<dbReference type="SUPFAM" id="SSF56112">
    <property type="entry name" value="Protein kinase-like (PK-like)"/>
    <property type="match status" value="1"/>
</dbReference>
<dbReference type="EMBL" id="UINC01197096">
    <property type="protein sequence ID" value="SVE14401.1"/>
    <property type="molecule type" value="Genomic_DNA"/>
</dbReference>
<protein>
    <recommendedName>
        <fullName evidence="2">Aminoglycoside phosphotransferase domain-containing protein</fullName>
    </recommendedName>
</protein>
<evidence type="ECO:0008006" key="2">
    <source>
        <dbReference type="Google" id="ProtNLM"/>
    </source>
</evidence>
<evidence type="ECO:0000313" key="1">
    <source>
        <dbReference type="EMBL" id="SVE14401.1"/>
    </source>
</evidence>
<organism evidence="1">
    <name type="scientific">marine metagenome</name>
    <dbReference type="NCBI Taxonomy" id="408172"/>
    <lineage>
        <taxon>unclassified sequences</taxon>
        <taxon>metagenomes</taxon>
        <taxon>ecological metagenomes</taxon>
    </lineage>
</organism>
<dbReference type="Gene3D" id="3.30.200.20">
    <property type="entry name" value="Phosphorylase Kinase, domain 1"/>
    <property type="match status" value="1"/>
</dbReference>
<accession>A0A383B3E0</accession>
<dbReference type="AlphaFoldDB" id="A0A383B3E0"/>
<feature type="non-terminal residue" evidence="1">
    <location>
        <position position="84"/>
    </location>
</feature>